<comment type="caution">
    <text evidence="2">The sequence shown here is derived from an EMBL/GenBank/DDBJ whole genome shotgun (WGS) entry which is preliminary data.</text>
</comment>
<evidence type="ECO:0000313" key="2">
    <source>
        <dbReference type="EMBL" id="KAH3728572.1"/>
    </source>
</evidence>
<name>A0A9D4CQ19_DREPO</name>
<keyword evidence="3" id="KW-1185">Reference proteome</keyword>
<sequence length="59" mass="6588">MSAGKLIHYLDDFLGGDKSELGYRKVMDSFINCMHELNVPLATEKTEGPTEIIVFLGLE</sequence>
<organism evidence="2 3">
    <name type="scientific">Dreissena polymorpha</name>
    <name type="common">Zebra mussel</name>
    <name type="synonym">Mytilus polymorpha</name>
    <dbReference type="NCBI Taxonomy" id="45954"/>
    <lineage>
        <taxon>Eukaryota</taxon>
        <taxon>Metazoa</taxon>
        <taxon>Spiralia</taxon>
        <taxon>Lophotrochozoa</taxon>
        <taxon>Mollusca</taxon>
        <taxon>Bivalvia</taxon>
        <taxon>Autobranchia</taxon>
        <taxon>Heteroconchia</taxon>
        <taxon>Euheterodonta</taxon>
        <taxon>Imparidentia</taxon>
        <taxon>Neoheterodontei</taxon>
        <taxon>Myida</taxon>
        <taxon>Dreissenoidea</taxon>
        <taxon>Dreissenidae</taxon>
        <taxon>Dreissena</taxon>
    </lineage>
</organism>
<feature type="domain" description="Reverse transcriptase" evidence="1">
    <location>
        <begin position="1"/>
        <end position="59"/>
    </location>
</feature>
<evidence type="ECO:0000313" key="3">
    <source>
        <dbReference type="Proteomes" id="UP000828390"/>
    </source>
</evidence>
<reference evidence="2" key="1">
    <citation type="journal article" date="2019" name="bioRxiv">
        <title>The Genome of the Zebra Mussel, Dreissena polymorpha: A Resource for Invasive Species Research.</title>
        <authorList>
            <person name="McCartney M.A."/>
            <person name="Auch B."/>
            <person name="Kono T."/>
            <person name="Mallez S."/>
            <person name="Zhang Y."/>
            <person name="Obille A."/>
            <person name="Becker A."/>
            <person name="Abrahante J.E."/>
            <person name="Garbe J."/>
            <person name="Badalamenti J.P."/>
            <person name="Herman A."/>
            <person name="Mangelson H."/>
            <person name="Liachko I."/>
            <person name="Sullivan S."/>
            <person name="Sone E.D."/>
            <person name="Koren S."/>
            <person name="Silverstein K.A.T."/>
            <person name="Beckman K.B."/>
            <person name="Gohl D.M."/>
        </authorList>
    </citation>
    <scope>NUCLEOTIDE SEQUENCE</scope>
    <source>
        <strain evidence="2">Duluth1</strain>
        <tissue evidence="2">Whole animal</tissue>
    </source>
</reference>
<protein>
    <recommendedName>
        <fullName evidence="1">Reverse transcriptase domain-containing protein</fullName>
    </recommendedName>
</protein>
<gene>
    <name evidence="2" type="ORF">DPMN_054530</name>
</gene>
<dbReference type="EMBL" id="JAIWYP010000012">
    <property type="protein sequence ID" value="KAH3728572.1"/>
    <property type="molecule type" value="Genomic_DNA"/>
</dbReference>
<reference evidence="2" key="2">
    <citation type="submission" date="2020-11" db="EMBL/GenBank/DDBJ databases">
        <authorList>
            <person name="McCartney M.A."/>
            <person name="Auch B."/>
            <person name="Kono T."/>
            <person name="Mallez S."/>
            <person name="Becker A."/>
            <person name="Gohl D.M."/>
            <person name="Silverstein K.A.T."/>
            <person name="Koren S."/>
            <person name="Bechman K.B."/>
            <person name="Herman A."/>
            <person name="Abrahante J.E."/>
            <person name="Garbe J."/>
        </authorList>
    </citation>
    <scope>NUCLEOTIDE SEQUENCE</scope>
    <source>
        <strain evidence="2">Duluth1</strain>
        <tissue evidence="2">Whole animal</tissue>
    </source>
</reference>
<dbReference type="InterPro" id="IPR000477">
    <property type="entry name" value="RT_dom"/>
</dbReference>
<dbReference type="Proteomes" id="UP000828390">
    <property type="component" value="Unassembled WGS sequence"/>
</dbReference>
<proteinExistence type="predicted"/>
<dbReference type="AlphaFoldDB" id="A0A9D4CQ19"/>
<dbReference type="PROSITE" id="PS50878">
    <property type="entry name" value="RT_POL"/>
    <property type="match status" value="1"/>
</dbReference>
<evidence type="ECO:0000259" key="1">
    <source>
        <dbReference type="PROSITE" id="PS50878"/>
    </source>
</evidence>
<accession>A0A9D4CQ19</accession>